<sequence>MMNCLIPRLHYTDNNRDRVCLVYALMTPTELNIGAVLKSAMRKARCTKESLDYMAPLFPAPIDISKTKGSDNEFIPTLTTAEHHRRDELIMARMYGLEMLRHQNGCWASTDVQMGEIERWYPLNAHAKALLVIGPEFHEMVDGDIPTYEDRLRTGSDVDSNSEMEVMAPTQADDEADGGDAMKD</sequence>
<dbReference type="Gramene" id="PGSC0003DMT400093119">
    <property type="protein sequence ID" value="PGSC0003DMT400093119"/>
    <property type="gene ID" value="PGSC0003DMG400042690"/>
</dbReference>
<feature type="region of interest" description="Disordered" evidence="1">
    <location>
        <begin position="153"/>
        <end position="184"/>
    </location>
</feature>
<reference evidence="2" key="2">
    <citation type="submission" date="2015-06" db="UniProtKB">
        <authorList>
            <consortium name="EnsemblPlants"/>
        </authorList>
    </citation>
    <scope>IDENTIFICATION</scope>
    <source>
        <strain evidence="2">DM1-3 516 R44</strain>
    </source>
</reference>
<dbReference type="EnsemblPlants" id="PGSC0003DMT400093119">
    <property type="protein sequence ID" value="PGSC0003DMT400093119"/>
    <property type="gene ID" value="PGSC0003DMG400042690"/>
</dbReference>
<dbReference type="PaxDb" id="4113-PGSC0003DMT400093119"/>
<accession>M1DRA7</accession>
<reference evidence="3" key="1">
    <citation type="journal article" date="2011" name="Nature">
        <title>Genome sequence and analysis of the tuber crop potato.</title>
        <authorList>
            <consortium name="The Potato Genome Sequencing Consortium"/>
        </authorList>
    </citation>
    <scope>NUCLEOTIDE SEQUENCE [LARGE SCALE GENOMIC DNA]</scope>
    <source>
        <strain evidence="3">cv. DM1-3 516 R44</strain>
    </source>
</reference>
<evidence type="ECO:0000313" key="2">
    <source>
        <dbReference type="EnsemblPlants" id="PGSC0003DMT400093119"/>
    </source>
</evidence>
<name>M1DRA7_SOLTU</name>
<dbReference type="InParanoid" id="M1DRA7"/>
<organism evidence="2 3">
    <name type="scientific">Solanum tuberosum</name>
    <name type="common">Potato</name>
    <dbReference type="NCBI Taxonomy" id="4113"/>
    <lineage>
        <taxon>Eukaryota</taxon>
        <taxon>Viridiplantae</taxon>
        <taxon>Streptophyta</taxon>
        <taxon>Embryophyta</taxon>
        <taxon>Tracheophyta</taxon>
        <taxon>Spermatophyta</taxon>
        <taxon>Magnoliopsida</taxon>
        <taxon>eudicotyledons</taxon>
        <taxon>Gunneridae</taxon>
        <taxon>Pentapetalae</taxon>
        <taxon>asterids</taxon>
        <taxon>lamiids</taxon>
        <taxon>Solanales</taxon>
        <taxon>Solanaceae</taxon>
        <taxon>Solanoideae</taxon>
        <taxon>Solaneae</taxon>
        <taxon>Solanum</taxon>
    </lineage>
</organism>
<keyword evidence="3" id="KW-1185">Reference proteome</keyword>
<dbReference type="AlphaFoldDB" id="M1DRA7"/>
<evidence type="ECO:0000256" key="1">
    <source>
        <dbReference type="SAM" id="MobiDB-lite"/>
    </source>
</evidence>
<dbReference type="HOGENOM" id="CLU_043094_2_0_1"/>
<protein>
    <submittedName>
        <fullName evidence="2">Uncharacterized protein</fullName>
    </submittedName>
</protein>
<evidence type="ECO:0000313" key="3">
    <source>
        <dbReference type="Proteomes" id="UP000011115"/>
    </source>
</evidence>
<dbReference type="Proteomes" id="UP000011115">
    <property type="component" value="Unassembled WGS sequence"/>
</dbReference>
<proteinExistence type="predicted"/>